<keyword evidence="1" id="KW-1133">Transmembrane helix</keyword>
<keyword evidence="3" id="KW-1185">Reference proteome</keyword>
<feature type="transmembrane region" description="Helical" evidence="1">
    <location>
        <begin position="6"/>
        <end position="25"/>
    </location>
</feature>
<accession>A0ABY4ZX76</accession>
<evidence type="ECO:0000313" key="3">
    <source>
        <dbReference type="Proteomes" id="UP001057520"/>
    </source>
</evidence>
<evidence type="ECO:0000313" key="2">
    <source>
        <dbReference type="EMBL" id="USQ96516.1"/>
    </source>
</evidence>
<dbReference type="Proteomes" id="UP001057520">
    <property type="component" value="Chromosome"/>
</dbReference>
<sequence length="90" mass="9891">MNEVMKIVGILVVGTFAVASLRLMLDMIRTGVSRVREAREEGSGISQKWRGELSGGQRKPSTARAHGLHMTVRGGTVYYREKSVMAKEVA</sequence>
<protein>
    <submittedName>
        <fullName evidence="2">Uncharacterized protein</fullName>
    </submittedName>
</protein>
<keyword evidence="1" id="KW-0472">Membrane</keyword>
<reference evidence="2 3" key="1">
    <citation type="submission" date="2022-04" db="EMBL/GenBank/DDBJ databases">
        <title>Genome sequence of soybean root-associated Caulobacter segnis RL271.</title>
        <authorList>
            <person name="Longley R."/>
            <person name="Bonito G."/>
            <person name="Trigodet F."/>
            <person name="Crosson S."/>
            <person name="Fiebig A."/>
        </authorList>
    </citation>
    <scope>NUCLEOTIDE SEQUENCE [LARGE SCALE GENOMIC DNA]</scope>
    <source>
        <strain evidence="2 3">RL271</strain>
    </source>
</reference>
<name>A0ABY4ZX76_9CAUL</name>
<dbReference type="EMBL" id="CP096040">
    <property type="protein sequence ID" value="USQ96516.1"/>
    <property type="molecule type" value="Genomic_DNA"/>
</dbReference>
<organism evidence="2 3">
    <name type="scientific">Caulobacter segnis</name>
    <dbReference type="NCBI Taxonomy" id="88688"/>
    <lineage>
        <taxon>Bacteria</taxon>
        <taxon>Pseudomonadati</taxon>
        <taxon>Pseudomonadota</taxon>
        <taxon>Alphaproteobacteria</taxon>
        <taxon>Caulobacterales</taxon>
        <taxon>Caulobacteraceae</taxon>
        <taxon>Caulobacter</taxon>
    </lineage>
</organism>
<keyword evidence="1" id="KW-0812">Transmembrane</keyword>
<proteinExistence type="predicted"/>
<evidence type="ECO:0000256" key="1">
    <source>
        <dbReference type="SAM" id="Phobius"/>
    </source>
</evidence>
<gene>
    <name evidence="2" type="ORF">MZV50_02675</name>
</gene>